<name>A0ABY6HWK0_9ARCH</name>
<dbReference type="InterPro" id="IPR006336">
    <property type="entry name" value="GCS2"/>
</dbReference>
<keyword evidence="2" id="KW-0436">Ligase</keyword>
<dbReference type="EMBL" id="CP104013">
    <property type="protein sequence ID" value="UYP47906.1"/>
    <property type="molecule type" value="Genomic_DNA"/>
</dbReference>
<protein>
    <submittedName>
        <fullName evidence="2">Glutamate--cysteine ligase</fullName>
        <ecNumber evidence="2">6.3.2.2</ecNumber>
    </submittedName>
</protein>
<dbReference type="GO" id="GO:0004357">
    <property type="term" value="F:glutamate-cysteine ligase activity"/>
    <property type="evidence" value="ECO:0007669"/>
    <property type="project" value="UniProtKB-EC"/>
</dbReference>
<organism evidence="2 3">
    <name type="scientific">Candidatus Lokiarchaeum ossiferum</name>
    <dbReference type="NCBI Taxonomy" id="2951803"/>
    <lineage>
        <taxon>Archaea</taxon>
        <taxon>Promethearchaeati</taxon>
        <taxon>Promethearchaeota</taxon>
        <taxon>Promethearchaeia</taxon>
        <taxon>Promethearchaeales</taxon>
        <taxon>Promethearchaeaceae</taxon>
        <taxon>Candidatus Lokiarchaeum</taxon>
    </lineage>
</organism>
<keyword evidence="3" id="KW-1185">Reference proteome</keyword>
<evidence type="ECO:0000313" key="2">
    <source>
        <dbReference type="EMBL" id="UYP47906.1"/>
    </source>
</evidence>
<accession>A0ABY6HWK0</accession>
<reference evidence="2" key="1">
    <citation type="submission" date="2022-09" db="EMBL/GenBank/DDBJ databases">
        <title>Actin cytoskeleton and complex cell architecture in an #Asgard archaeon.</title>
        <authorList>
            <person name="Ponce Toledo R.I."/>
            <person name="Schleper C."/>
            <person name="Rodrigues Oliveira T."/>
            <person name="Wollweber F."/>
            <person name="Xu J."/>
            <person name="Rittmann S."/>
            <person name="Klingl A."/>
            <person name="Pilhofer M."/>
        </authorList>
    </citation>
    <scope>NUCLEOTIDE SEQUENCE</scope>
    <source>
        <strain evidence="2">B-35</strain>
    </source>
</reference>
<dbReference type="SUPFAM" id="SSF55931">
    <property type="entry name" value="Glutamine synthetase/guanido kinase"/>
    <property type="match status" value="1"/>
</dbReference>
<dbReference type="InterPro" id="IPR014746">
    <property type="entry name" value="Gln_synth/guanido_kin_cat_dom"/>
</dbReference>
<feature type="compositionally biased region" description="Polar residues" evidence="1">
    <location>
        <begin position="19"/>
        <end position="33"/>
    </location>
</feature>
<proteinExistence type="predicted"/>
<dbReference type="EC" id="6.3.2.2" evidence="2"/>
<feature type="region of interest" description="Disordered" evidence="1">
    <location>
        <begin position="1"/>
        <end position="73"/>
    </location>
</feature>
<dbReference type="Proteomes" id="UP001208689">
    <property type="component" value="Chromosome"/>
</dbReference>
<evidence type="ECO:0000313" key="3">
    <source>
        <dbReference type="Proteomes" id="UP001208689"/>
    </source>
</evidence>
<evidence type="ECO:0000256" key="1">
    <source>
        <dbReference type="SAM" id="MobiDB-lite"/>
    </source>
</evidence>
<dbReference type="Gene3D" id="3.30.590.20">
    <property type="match status" value="1"/>
</dbReference>
<dbReference type="Pfam" id="PF04107">
    <property type="entry name" value="GCS2"/>
    <property type="match status" value="1"/>
</dbReference>
<gene>
    <name evidence="2" type="ORF">NEF87_004191</name>
</gene>
<sequence>MAKKKKKNDALPDLFGSVLSKTPTNDSKSINAESSTKSSPVSASSSKKKKKFKSLSNKSKQNPSITAHEKDNQIFDSSSMREINIDSRSWESMLADTNSWKWLPYSHGMELELVICDKDGHYLEGEQIVFILKELVTDATKAMKAIIKNEHNAFPPMPEYIRSKIKKFPYNRTDKEKGFLMCFDYEINNSNLNKVIPVDSFGRDGNVTMSTIILELVTPPCQYAEELAYWASTLFNLAKTVLPKGKNALFIMSTALNPTVKEYTAGLSHGDHHHIGSFYDDREKVQCYDMVRNFLPHLIALSVNSPMINMAPTDSIKSKLIDGKPRYTAPKCIRSIRLQNNTTMLSNSADSAKYLPYLATGDQSDKDLLLKTLEKASIEDARFQDVYPFTKYGTVEVRVMDAQLSIARRIGLALLLETMFYKARKLYYGGKWVPNVNSETICFNRRMAIERGMIGLFKGVNSDNQQLAAQGDQFFADCYFGTQDKPHRFMFQAVQQMFHYLKEDLIELGYLDSPFMKPLLQSVFGDISYAQTPMTEAEYQLCLYDWKVKQNEIPDIVNTLIYYTGEYSKDPLQQPLTGNLNLPNYML</sequence>
<feature type="compositionally biased region" description="Low complexity" evidence="1">
    <location>
        <begin position="34"/>
        <end position="45"/>
    </location>
</feature>